<dbReference type="Proteomes" id="UP000629468">
    <property type="component" value="Unassembled WGS sequence"/>
</dbReference>
<evidence type="ECO:0000313" key="2">
    <source>
        <dbReference type="Proteomes" id="UP000629468"/>
    </source>
</evidence>
<reference evidence="1 2" key="1">
    <citation type="journal article" name="Sci. Rep.">
        <title>Telomere-to-telomere assembled and centromere annotated genomes of the two main subspecies of the button mushroom Agaricus bisporus reveal especially polymorphic chromosome ends.</title>
        <authorList>
            <person name="Sonnenberg A.S.M."/>
            <person name="Sedaghat-Telgerd N."/>
            <person name="Lavrijssen B."/>
            <person name="Ohm R.A."/>
            <person name="Hendrickx P.M."/>
            <person name="Scholtmeijer K."/>
            <person name="Baars J.J.P."/>
            <person name="van Peer A."/>
        </authorList>
    </citation>
    <scope>NUCLEOTIDE SEQUENCE [LARGE SCALE GENOMIC DNA]</scope>
    <source>
        <strain evidence="1 2">H119_p4</strain>
    </source>
</reference>
<organism evidence="1 2">
    <name type="scientific">Agaricus bisporus var. burnettii</name>
    <dbReference type="NCBI Taxonomy" id="192524"/>
    <lineage>
        <taxon>Eukaryota</taxon>
        <taxon>Fungi</taxon>
        <taxon>Dikarya</taxon>
        <taxon>Basidiomycota</taxon>
        <taxon>Agaricomycotina</taxon>
        <taxon>Agaricomycetes</taxon>
        <taxon>Agaricomycetidae</taxon>
        <taxon>Agaricales</taxon>
        <taxon>Agaricineae</taxon>
        <taxon>Agaricaceae</taxon>
        <taxon>Agaricus</taxon>
    </lineage>
</organism>
<dbReference type="AlphaFoldDB" id="A0A8H7C7L8"/>
<evidence type="ECO:0000313" key="1">
    <source>
        <dbReference type="EMBL" id="KAF7768564.1"/>
    </source>
</evidence>
<gene>
    <name evidence="1" type="ORF">Agabi119p4_7807</name>
</gene>
<comment type="caution">
    <text evidence="1">The sequence shown here is derived from an EMBL/GenBank/DDBJ whole genome shotgun (WGS) entry which is preliminary data.</text>
</comment>
<accession>A0A8H7C7L8</accession>
<dbReference type="EMBL" id="JABXXO010000010">
    <property type="protein sequence ID" value="KAF7768564.1"/>
    <property type="molecule type" value="Genomic_DNA"/>
</dbReference>
<sequence>MATSPPQEAIFEVHRYQMERNVTPEKNDSGIKTLAFQPARLILIIKLKLHQRLTLRLTLPPKSPSSISYFNGLVSANLSPSGLAHARNYRSSFPDLRARKLTSLFARTLPCKGTC</sequence>
<protein>
    <submittedName>
        <fullName evidence="1">Uncharacterized protein</fullName>
    </submittedName>
</protein>
<proteinExistence type="predicted"/>
<name>A0A8H7C7L8_AGABI</name>